<gene>
    <name evidence="1" type="ORF">CR513_23306</name>
</gene>
<comment type="caution">
    <text evidence="1">The sequence shown here is derived from an EMBL/GenBank/DDBJ whole genome shotgun (WGS) entry which is preliminary data.</text>
</comment>
<dbReference type="OrthoDB" id="1931513at2759"/>
<evidence type="ECO:0008006" key="3">
    <source>
        <dbReference type="Google" id="ProtNLM"/>
    </source>
</evidence>
<proteinExistence type="predicted"/>
<dbReference type="CDD" id="cd09272">
    <property type="entry name" value="RNase_HI_RT_Ty1"/>
    <property type="match status" value="1"/>
</dbReference>
<keyword evidence="2" id="KW-1185">Reference proteome</keyword>
<evidence type="ECO:0000313" key="2">
    <source>
        <dbReference type="Proteomes" id="UP000257109"/>
    </source>
</evidence>
<organism evidence="1 2">
    <name type="scientific">Mucuna pruriens</name>
    <name type="common">Velvet bean</name>
    <name type="synonym">Dolichos pruriens</name>
    <dbReference type="NCBI Taxonomy" id="157652"/>
    <lineage>
        <taxon>Eukaryota</taxon>
        <taxon>Viridiplantae</taxon>
        <taxon>Streptophyta</taxon>
        <taxon>Embryophyta</taxon>
        <taxon>Tracheophyta</taxon>
        <taxon>Spermatophyta</taxon>
        <taxon>Magnoliopsida</taxon>
        <taxon>eudicotyledons</taxon>
        <taxon>Gunneridae</taxon>
        <taxon>Pentapetalae</taxon>
        <taxon>rosids</taxon>
        <taxon>fabids</taxon>
        <taxon>Fabales</taxon>
        <taxon>Fabaceae</taxon>
        <taxon>Papilionoideae</taxon>
        <taxon>50 kb inversion clade</taxon>
        <taxon>NPAAA clade</taxon>
        <taxon>indigoferoid/millettioid clade</taxon>
        <taxon>Phaseoleae</taxon>
        <taxon>Mucuna</taxon>
    </lineage>
</organism>
<dbReference type="EMBL" id="QJKJ01004395">
    <property type="protein sequence ID" value="RDX94324.1"/>
    <property type="molecule type" value="Genomic_DNA"/>
</dbReference>
<accession>A0A371GUV2</accession>
<protein>
    <recommendedName>
        <fullName evidence="3">Mitochondrial protein</fullName>
    </recommendedName>
</protein>
<dbReference type="Proteomes" id="UP000257109">
    <property type="component" value="Unassembled WGS sequence"/>
</dbReference>
<feature type="non-terminal residue" evidence="1">
    <location>
        <position position="1"/>
    </location>
</feature>
<name>A0A371GUV2_MUCPR</name>
<dbReference type="AlphaFoldDB" id="A0A371GUV2"/>
<dbReference type="STRING" id="157652.A0A371GUV2"/>
<evidence type="ECO:0000313" key="1">
    <source>
        <dbReference type="EMBL" id="RDX94324.1"/>
    </source>
</evidence>
<reference evidence="1" key="1">
    <citation type="submission" date="2018-05" db="EMBL/GenBank/DDBJ databases">
        <title>Draft genome of Mucuna pruriens seed.</title>
        <authorList>
            <person name="Nnadi N.E."/>
            <person name="Vos R."/>
            <person name="Hasami M.H."/>
            <person name="Devisetty U.K."/>
            <person name="Aguiy J.C."/>
        </authorList>
    </citation>
    <scope>NUCLEOTIDE SEQUENCE [LARGE SCALE GENOMIC DNA]</scope>
    <source>
        <strain evidence="1">JCA_2017</strain>
    </source>
</reference>
<dbReference type="PANTHER" id="PTHR11439:SF483">
    <property type="entry name" value="PEPTIDE SYNTHASE GLIP-LIKE, PUTATIVE (AFU_ORTHOLOGUE AFUA_3G12920)-RELATED"/>
    <property type="match status" value="1"/>
</dbReference>
<sequence>MALNWLQELGIRELISFCLRLDLRSAPQNMEFVRKAGEIVSNETAIVDFKEQMMSEFGISDLGLLSYLLGNEFKITNVGLINKFMQEPKQSHLLTTKRILRYVQGTVHFGVLFPKDWYGDKSDRKNIIGYIFFYGGAPISWSSTKEHVVALSSCIVEYIVASETIYQAVWLEILMKDL</sequence>
<dbReference type="PANTHER" id="PTHR11439">
    <property type="entry name" value="GAG-POL-RELATED RETROTRANSPOSON"/>
    <property type="match status" value="1"/>
</dbReference>